<gene>
    <name evidence="5" type="ORF">E3T53_15180</name>
</gene>
<evidence type="ECO:0000313" key="6">
    <source>
        <dbReference type="Proteomes" id="UP000298218"/>
    </source>
</evidence>
<dbReference type="PANTHER" id="PTHR43085">
    <property type="entry name" value="HEXOKINASE FAMILY MEMBER"/>
    <property type="match status" value="1"/>
</dbReference>
<evidence type="ECO:0000259" key="4">
    <source>
        <dbReference type="Pfam" id="PF00294"/>
    </source>
</evidence>
<feature type="domain" description="Carbohydrate kinase PfkB" evidence="4">
    <location>
        <begin position="21"/>
        <end position="300"/>
    </location>
</feature>
<dbReference type="PANTHER" id="PTHR43085:SF57">
    <property type="entry name" value="CARBOHYDRATE KINASE PFKB DOMAIN-CONTAINING PROTEIN"/>
    <property type="match status" value="1"/>
</dbReference>
<dbReference type="EMBL" id="SOHQ01000042">
    <property type="protein sequence ID" value="TFD75811.1"/>
    <property type="molecule type" value="Genomic_DNA"/>
</dbReference>
<sequence length="316" mass="32797">MTGVDVLTLGETMVSLRTGTALRLGGTLEMTMAGAESNVAIGLARLGHSVRWAGRVGVDEVGTFILRCLRAESVLVDTVTLDPDRPTGLMLAERRINDLSRVSYYRVGSAGSALCPADAAASLTPVPRVLHVTGITPALSDTAAAAVREAVRLAKAAGALVSVDVNYRAKLWTEKIARPVLSALARSADLVIASDDELALFVDDPLDEAAACAELATFGVRQLVIKRGAHGASVWHDGQVEHAPAISVSVRDTIGAGDAFTAGYLSAILDGLSPVEALRRGTVTGAFAVATVGDWEGAPTRAELGLLQEPPGATLR</sequence>
<dbReference type="OrthoDB" id="9808601at2"/>
<dbReference type="CDD" id="cd01166">
    <property type="entry name" value="KdgK"/>
    <property type="match status" value="1"/>
</dbReference>
<accession>A0A4Y8KJ50</accession>
<protein>
    <submittedName>
        <fullName evidence="5">Sugar kinase</fullName>
    </submittedName>
</protein>
<dbReference type="InterPro" id="IPR029056">
    <property type="entry name" value="Ribokinase-like"/>
</dbReference>
<dbReference type="GO" id="GO:0016301">
    <property type="term" value="F:kinase activity"/>
    <property type="evidence" value="ECO:0007669"/>
    <property type="project" value="UniProtKB-KW"/>
</dbReference>
<evidence type="ECO:0000313" key="5">
    <source>
        <dbReference type="EMBL" id="TFD75811.1"/>
    </source>
</evidence>
<keyword evidence="3 5" id="KW-0418">Kinase</keyword>
<evidence type="ECO:0000256" key="1">
    <source>
        <dbReference type="ARBA" id="ARBA00010688"/>
    </source>
</evidence>
<proteinExistence type="inferred from homology"/>
<name>A0A4Y8KJ50_9MICO</name>
<dbReference type="InterPro" id="IPR002173">
    <property type="entry name" value="Carboh/pur_kinase_PfkB_CS"/>
</dbReference>
<evidence type="ECO:0000256" key="3">
    <source>
        <dbReference type="ARBA" id="ARBA00022777"/>
    </source>
</evidence>
<dbReference type="RefSeq" id="WP_134173545.1">
    <property type="nucleotide sequence ID" value="NZ_SODI01000001.1"/>
</dbReference>
<dbReference type="SUPFAM" id="SSF53613">
    <property type="entry name" value="Ribokinase-like"/>
    <property type="match status" value="1"/>
</dbReference>
<keyword evidence="6" id="KW-1185">Reference proteome</keyword>
<dbReference type="PROSITE" id="PS00584">
    <property type="entry name" value="PFKB_KINASES_2"/>
    <property type="match status" value="1"/>
</dbReference>
<dbReference type="InterPro" id="IPR011611">
    <property type="entry name" value="PfkB_dom"/>
</dbReference>
<dbReference type="Proteomes" id="UP000298218">
    <property type="component" value="Unassembled WGS sequence"/>
</dbReference>
<comment type="caution">
    <text evidence="5">The sequence shown here is derived from an EMBL/GenBank/DDBJ whole genome shotgun (WGS) entry which is preliminary data.</text>
</comment>
<dbReference type="AlphaFoldDB" id="A0A4Y8KJ50"/>
<dbReference type="InterPro" id="IPR050306">
    <property type="entry name" value="PfkB_Carbo_kinase"/>
</dbReference>
<reference evidence="5 6" key="1">
    <citation type="submission" date="2019-03" db="EMBL/GenBank/DDBJ databases">
        <title>Genomics of glacier-inhabiting Cryobacterium strains.</title>
        <authorList>
            <person name="Liu Q."/>
            <person name="Xin Y.-H."/>
        </authorList>
    </citation>
    <scope>NUCLEOTIDE SEQUENCE [LARGE SCALE GENOMIC DNA]</scope>
    <source>
        <strain evidence="5 6">CGMCC 1.4292</strain>
    </source>
</reference>
<organism evidence="5 6">
    <name type="scientific">Cryobacterium psychrophilum</name>
    <dbReference type="NCBI Taxonomy" id="41988"/>
    <lineage>
        <taxon>Bacteria</taxon>
        <taxon>Bacillati</taxon>
        <taxon>Actinomycetota</taxon>
        <taxon>Actinomycetes</taxon>
        <taxon>Micrococcales</taxon>
        <taxon>Microbacteriaceae</taxon>
        <taxon>Cryobacterium</taxon>
    </lineage>
</organism>
<dbReference type="Gene3D" id="3.40.1190.20">
    <property type="match status" value="1"/>
</dbReference>
<dbReference type="Pfam" id="PF00294">
    <property type="entry name" value="PfkB"/>
    <property type="match status" value="1"/>
</dbReference>
<evidence type="ECO:0000256" key="2">
    <source>
        <dbReference type="ARBA" id="ARBA00022679"/>
    </source>
</evidence>
<comment type="similarity">
    <text evidence="1">Belongs to the carbohydrate kinase PfkB family.</text>
</comment>
<keyword evidence="2" id="KW-0808">Transferase</keyword>